<gene>
    <name evidence="1" type="ORF">JCM21531_1752</name>
</gene>
<sequence>MVLKFEYKEGMGYLMSNIGLILFCDEKEGKRNGIIKNIFIILKRLVSSKLPDDAVKKAELYDGLNIFTVRLPYRLSELKKPSRFKMRRLKKIIKKLCLDYSIEKCFFPDSVPDELNIDLCIKNPFLGHFLYKALLVNILKKISDKKGKDIRELSVAIIHGKDNNLLYSYINMLSSISKFLTIITKKKESIDNMADDIFEETGLSVRVTDNMISGMEDAEVVVNLADLWDFNISKI</sequence>
<name>W4V569_9FIRM</name>
<dbReference type="EMBL" id="BAVR01000016">
    <property type="protein sequence ID" value="GAE88317.1"/>
    <property type="molecule type" value="Genomic_DNA"/>
</dbReference>
<evidence type="ECO:0000313" key="1">
    <source>
        <dbReference type="EMBL" id="GAE88317.1"/>
    </source>
</evidence>
<comment type="caution">
    <text evidence="1">The sequence shown here is derived from an EMBL/GenBank/DDBJ whole genome shotgun (WGS) entry which is preliminary data.</text>
</comment>
<dbReference type="Proteomes" id="UP000019109">
    <property type="component" value="Unassembled WGS sequence"/>
</dbReference>
<keyword evidence="2" id="KW-1185">Reference proteome</keyword>
<reference evidence="1" key="1">
    <citation type="journal article" date="2014" name="Genome Announc.">
        <title>Draft Genome Sequence of Clostridium straminisolvens Strain JCM 21531T, Isolated from a Cellulose-Degrading Bacterial Community.</title>
        <authorList>
            <person name="Yuki M."/>
            <person name="Oshima K."/>
            <person name="Suda W."/>
            <person name="Sakamoto M."/>
            <person name="Kitamura K."/>
            <person name="Iida T."/>
            <person name="Hattori M."/>
            <person name="Ohkuma M."/>
        </authorList>
    </citation>
    <scope>NUCLEOTIDE SEQUENCE [LARGE SCALE GENOMIC DNA]</scope>
    <source>
        <strain evidence="1">JCM 21531</strain>
    </source>
</reference>
<organism evidence="1 2">
    <name type="scientific">Acetivibrio straminisolvens JCM 21531</name>
    <dbReference type="NCBI Taxonomy" id="1294263"/>
    <lineage>
        <taxon>Bacteria</taxon>
        <taxon>Bacillati</taxon>
        <taxon>Bacillota</taxon>
        <taxon>Clostridia</taxon>
        <taxon>Eubacteriales</taxon>
        <taxon>Oscillospiraceae</taxon>
        <taxon>Acetivibrio</taxon>
    </lineage>
</organism>
<evidence type="ECO:0000313" key="2">
    <source>
        <dbReference type="Proteomes" id="UP000019109"/>
    </source>
</evidence>
<dbReference type="AlphaFoldDB" id="W4V569"/>
<proteinExistence type="predicted"/>
<protein>
    <submittedName>
        <fullName evidence="1">Uncharacterized protein</fullName>
    </submittedName>
</protein>
<dbReference type="STRING" id="1294263.JCM21531_1752"/>
<accession>W4V569</accession>